<comment type="caution">
    <text evidence="8">The sequence shown here is derived from an EMBL/GenBank/DDBJ whole genome shotgun (WGS) entry which is preliminary data.</text>
</comment>
<keyword evidence="2" id="KW-0812">Transmembrane</keyword>
<proteinExistence type="predicted"/>
<comment type="subcellular location">
    <subcellularLocation>
        <location evidence="1">Membrane</location>
        <topology evidence="1">Single-pass type I membrane protein</topology>
    </subcellularLocation>
</comment>
<keyword evidence="4" id="KW-1133">Transmembrane helix</keyword>
<evidence type="ECO:0000256" key="1">
    <source>
        <dbReference type="ARBA" id="ARBA00004479"/>
    </source>
</evidence>
<sequence length="181" mass="20676">MGGVIPESFGQLSSLVAVDLSENTWEGVVTEAHLVKLRSLEELSIQKVSPNISLVFNISSNWIPPFKLRYLNIISCQLGPKFPTWLRNQTELVTVVLKNARIIDTIPDWFWQLNLLLNELNIAYNEIRGRVPNSLRFRYPANVALSSNLFEDPLPLWSSNITTLYLRDNQFSGQFLITLVM</sequence>
<dbReference type="SUPFAM" id="SSF52058">
    <property type="entry name" value="L domain-like"/>
    <property type="match status" value="1"/>
</dbReference>
<evidence type="ECO:0000256" key="7">
    <source>
        <dbReference type="ARBA" id="ARBA00023180"/>
    </source>
</evidence>
<name>A0AAW1WX50_RUBAR</name>
<dbReference type="PANTHER" id="PTHR48063">
    <property type="entry name" value="LRR RECEPTOR-LIKE KINASE"/>
    <property type="match status" value="1"/>
</dbReference>
<dbReference type="AlphaFoldDB" id="A0AAW1WX50"/>
<evidence type="ECO:0000256" key="5">
    <source>
        <dbReference type="ARBA" id="ARBA00023136"/>
    </source>
</evidence>
<dbReference type="InterPro" id="IPR046956">
    <property type="entry name" value="RLP23-like"/>
</dbReference>
<dbReference type="InterPro" id="IPR032675">
    <property type="entry name" value="LRR_dom_sf"/>
</dbReference>
<organism evidence="8 9">
    <name type="scientific">Rubus argutus</name>
    <name type="common">Southern blackberry</name>
    <dbReference type="NCBI Taxonomy" id="59490"/>
    <lineage>
        <taxon>Eukaryota</taxon>
        <taxon>Viridiplantae</taxon>
        <taxon>Streptophyta</taxon>
        <taxon>Embryophyta</taxon>
        <taxon>Tracheophyta</taxon>
        <taxon>Spermatophyta</taxon>
        <taxon>Magnoliopsida</taxon>
        <taxon>eudicotyledons</taxon>
        <taxon>Gunneridae</taxon>
        <taxon>Pentapetalae</taxon>
        <taxon>rosids</taxon>
        <taxon>fabids</taxon>
        <taxon>Rosales</taxon>
        <taxon>Rosaceae</taxon>
        <taxon>Rosoideae</taxon>
        <taxon>Rosoideae incertae sedis</taxon>
        <taxon>Rubus</taxon>
    </lineage>
</organism>
<evidence type="ECO:0000256" key="2">
    <source>
        <dbReference type="ARBA" id="ARBA00022692"/>
    </source>
</evidence>
<keyword evidence="6" id="KW-0675">Receptor</keyword>
<keyword evidence="7" id="KW-0325">Glycoprotein</keyword>
<keyword evidence="5" id="KW-0472">Membrane</keyword>
<protein>
    <submittedName>
        <fullName evidence="8">Uncharacterized protein</fullName>
    </submittedName>
</protein>
<evidence type="ECO:0000313" key="9">
    <source>
        <dbReference type="Proteomes" id="UP001457282"/>
    </source>
</evidence>
<dbReference type="EMBL" id="JBEDUW010000005">
    <property type="protein sequence ID" value="KAK9928962.1"/>
    <property type="molecule type" value="Genomic_DNA"/>
</dbReference>
<keyword evidence="9" id="KW-1185">Reference proteome</keyword>
<gene>
    <name evidence="8" type="ORF">M0R45_026076</name>
</gene>
<evidence type="ECO:0000313" key="8">
    <source>
        <dbReference type="EMBL" id="KAK9928962.1"/>
    </source>
</evidence>
<dbReference type="Gene3D" id="3.80.10.10">
    <property type="entry name" value="Ribonuclease Inhibitor"/>
    <property type="match status" value="1"/>
</dbReference>
<evidence type="ECO:0000256" key="3">
    <source>
        <dbReference type="ARBA" id="ARBA00022729"/>
    </source>
</evidence>
<evidence type="ECO:0000256" key="4">
    <source>
        <dbReference type="ARBA" id="ARBA00022989"/>
    </source>
</evidence>
<accession>A0AAW1WX50</accession>
<dbReference type="Proteomes" id="UP001457282">
    <property type="component" value="Unassembled WGS sequence"/>
</dbReference>
<dbReference type="GO" id="GO:0016020">
    <property type="term" value="C:membrane"/>
    <property type="evidence" value="ECO:0007669"/>
    <property type="project" value="UniProtKB-SubCell"/>
</dbReference>
<evidence type="ECO:0000256" key="6">
    <source>
        <dbReference type="ARBA" id="ARBA00023170"/>
    </source>
</evidence>
<dbReference type="PANTHER" id="PTHR48063:SF81">
    <property type="entry name" value="LEUCINE-RICH REPEAT-CONTAINING N-TERMINAL PLANT-TYPE DOMAIN-CONTAINING PROTEIN"/>
    <property type="match status" value="1"/>
</dbReference>
<reference evidence="8 9" key="1">
    <citation type="journal article" date="2023" name="G3 (Bethesda)">
        <title>A chromosome-length genome assembly and annotation of blackberry (Rubus argutus, cv. 'Hillquist').</title>
        <authorList>
            <person name="Bruna T."/>
            <person name="Aryal R."/>
            <person name="Dudchenko O."/>
            <person name="Sargent D.J."/>
            <person name="Mead D."/>
            <person name="Buti M."/>
            <person name="Cavallini A."/>
            <person name="Hytonen T."/>
            <person name="Andres J."/>
            <person name="Pham M."/>
            <person name="Weisz D."/>
            <person name="Mascagni F."/>
            <person name="Usai G."/>
            <person name="Natali L."/>
            <person name="Bassil N."/>
            <person name="Fernandez G.E."/>
            <person name="Lomsadze A."/>
            <person name="Armour M."/>
            <person name="Olukolu B."/>
            <person name="Poorten T."/>
            <person name="Britton C."/>
            <person name="Davik J."/>
            <person name="Ashrafi H."/>
            <person name="Aiden E.L."/>
            <person name="Borodovsky M."/>
            <person name="Worthington M."/>
        </authorList>
    </citation>
    <scope>NUCLEOTIDE SEQUENCE [LARGE SCALE GENOMIC DNA]</scope>
    <source>
        <strain evidence="8">PI 553951</strain>
    </source>
</reference>
<keyword evidence="3" id="KW-0732">Signal</keyword>